<protein>
    <submittedName>
        <fullName evidence="4">Transposable element tcb2 transposase</fullName>
    </submittedName>
</protein>
<dbReference type="SUPFAM" id="SSF46689">
    <property type="entry name" value="Homeodomain-like"/>
    <property type="match status" value="1"/>
</dbReference>
<evidence type="ECO:0000256" key="1">
    <source>
        <dbReference type="ARBA" id="ARBA00004123"/>
    </source>
</evidence>
<dbReference type="EMBL" id="CP045909">
    <property type="protein sequence ID" value="QQP32488.1"/>
    <property type="molecule type" value="Genomic_DNA"/>
</dbReference>
<dbReference type="GO" id="GO:0005634">
    <property type="term" value="C:nucleus"/>
    <property type="evidence" value="ECO:0007669"/>
    <property type="project" value="UniProtKB-SubCell"/>
</dbReference>
<dbReference type="AlphaFoldDB" id="A0A7T8GNA3"/>
<sequence length="336" mass="38876">MEQARRTTICELRRAGHSAAAIFKMTKYNRKTVYNVVKAFDEEGKTTRKDHSPRSDKIRTPRFVAGLKRSIRRTPTTKMTKLAKDRNVSHTTIRRAVKDDLNYRSRCKYVKHLLTAQNKADRVSKGRKILNDLKSKGHYLRFYSDEKIFTVDESVNRRNDHWICQDPKEVKPTMSSKKPATVMTLAVISSEGDVMVLHFFQANETVNKTVYLDVLKRVVVPWMKKTAGERKYTFQQDSAPAHKAKTVQNYLEANTAHFWPPTFWPANSPDLNPCDFYLWGRVEGIACNTYHKSTVSLKASIKRTMASLDPREVSKAVKSFRRRVETVIELDGEHYE</sequence>
<dbReference type="EMBL" id="CP045908">
    <property type="protein sequence ID" value="QQP33192.1"/>
    <property type="molecule type" value="Genomic_DNA"/>
</dbReference>
<organism evidence="4 5">
    <name type="scientific">Caligus rogercresseyi</name>
    <name type="common">Sea louse</name>
    <dbReference type="NCBI Taxonomy" id="217165"/>
    <lineage>
        <taxon>Eukaryota</taxon>
        <taxon>Metazoa</taxon>
        <taxon>Ecdysozoa</taxon>
        <taxon>Arthropoda</taxon>
        <taxon>Crustacea</taxon>
        <taxon>Multicrustacea</taxon>
        <taxon>Hexanauplia</taxon>
        <taxon>Copepoda</taxon>
        <taxon>Siphonostomatoida</taxon>
        <taxon>Caligidae</taxon>
        <taxon>Caligus</taxon>
    </lineage>
</organism>
<evidence type="ECO:0000313" key="5">
    <source>
        <dbReference type="Proteomes" id="UP000595437"/>
    </source>
</evidence>
<dbReference type="PANTHER" id="PTHR46068">
    <property type="entry name" value="PROTEIN CBG27172"/>
    <property type="match status" value="1"/>
</dbReference>
<accession>A0A7T8GNA3</accession>
<proteinExistence type="predicted"/>
<gene>
    <name evidence="4" type="ORF">FKW44_024483</name>
    <name evidence="3" type="ORF">FKW44_024814</name>
</gene>
<dbReference type="Proteomes" id="UP000595437">
    <property type="component" value="Chromosome 20"/>
</dbReference>
<evidence type="ECO:0000259" key="2">
    <source>
        <dbReference type="Pfam" id="PF13358"/>
    </source>
</evidence>
<evidence type="ECO:0000313" key="3">
    <source>
        <dbReference type="EMBL" id="QQP32488.1"/>
    </source>
</evidence>
<dbReference type="InterPro" id="IPR009057">
    <property type="entry name" value="Homeodomain-like_sf"/>
</dbReference>
<reference evidence="4" key="2">
    <citation type="journal article" name="Sci. Data">
        <title>Chromosome-scale genome assembly of the sea louse Caligus rogercresseyi by SMRT sequencing and Hi-C analysis.</title>
        <authorList>
            <person name="Gallardo-Escarate C."/>
            <person name="Valenzuela-Munoz V."/>
            <person name="Nunez-Acuna G."/>
            <person name="Valenzuela-Miranda D."/>
            <person name="Goncalves A.T."/>
            <person name="Escobar-Sepulveda H."/>
            <person name="Liachko I."/>
            <person name="Nelson B."/>
            <person name="Roberts S."/>
            <person name="Warren W."/>
        </authorList>
    </citation>
    <scope>NUCLEOTIDE SEQUENCE</scope>
    <source>
        <tissue evidence="4">Whole tissue</tissue>
    </source>
</reference>
<dbReference type="GO" id="GO:0003676">
    <property type="term" value="F:nucleic acid binding"/>
    <property type="evidence" value="ECO:0007669"/>
    <property type="project" value="InterPro"/>
</dbReference>
<dbReference type="PANTHER" id="PTHR46068:SF1">
    <property type="entry name" value="TRANSPOSASE IS30-LIKE HTH DOMAIN-CONTAINING PROTEIN"/>
    <property type="match status" value="1"/>
</dbReference>
<feature type="domain" description="Tc1-like transposase DDE" evidence="2">
    <location>
        <begin position="143"/>
        <end position="280"/>
    </location>
</feature>
<dbReference type="InterPro" id="IPR038717">
    <property type="entry name" value="Tc1-like_DDE_dom"/>
</dbReference>
<dbReference type="Pfam" id="PF13358">
    <property type="entry name" value="DDE_3"/>
    <property type="match status" value="1"/>
</dbReference>
<dbReference type="Gene3D" id="3.30.420.10">
    <property type="entry name" value="Ribonuclease H-like superfamily/Ribonuclease H"/>
    <property type="match status" value="1"/>
</dbReference>
<dbReference type="InterPro" id="IPR036397">
    <property type="entry name" value="RNaseH_sf"/>
</dbReference>
<evidence type="ECO:0000313" key="4">
    <source>
        <dbReference type="EMBL" id="QQP33192.1"/>
    </source>
</evidence>
<dbReference type="Proteomes" id="UP000595437">
    <property type="component" value="Chromosome 19"/>
</dbReference>
<name>A0A7T8GNA3_CALRO</name>
<comment type="subcellular location">
    <subcellularLocation>
        <location evidence="1">Nucleus</location>
    </subcellularLocation>
</comment>
<keyword evidence="5" id="KW-1185">Reference proteome</keyword>
<dbReference type="OrthoDB" id="7540217at2759"/>
<reference evidence="5" key="1">
    <citation type="submission" date="2021-01" db="EMBL/GenBank/DDBJ databases">
        <title>Caligus Genome Assembly.</title>
        <authorList>
            <person name="Gallardo-Escarate C."/>
        </authorList>
    </citation>
    <scope>NUCLEOTIDE SEQUENCE [LARGE SCALE GENOMIC DNA]</scope>
</reference>